<dbReference type="Proteomes" id="UP000241394">
    <property type="component" value="Chromosome LG14"/>
</dbReference>
<keyword evidence="1" id="KW-1133">Transmembrane helix</keyword>
<accession>A0A2R6QQ36</accession>
<feature type="transmembrane region" description="Helical" evidence="1">
    <location>
        <begin position="46"/>
        <end position="65"/>
    </location>
</feature>
<evidence type="ECO:0000313" key="3">
    <source>
        <dbReference type="Proteomes" id="UP000241394"/>
    </source>
</evidence>
<comment type="caution">
    <text evidence="2">The sequence shown here is derived from an EMBL/GenBank/DDBJ whole genome shotgun (WGS) entry which is preliminary data.</text>
</comment>
<keyword evidence="3" id="KW-1185">Reference proteome</keyword>
<evidence type="ECO:0000256" key="1">
    <source>
        <dbReference type="SAM" id="Phobius"/>
    </source>
</evidence>
<dbReference type="AlphaFoldDB" id="A0A2R6QQ36"/>
<keyword evidence="1" id="KW-0472">Membrane</keyword>
<evidence type="ECO:0000313" key="2">
    <source>
        <dbReference type="EMBL" id="PSS12049.1"/>
    </source>
</evidence>
<dbReference type="InParanoid" id="A0A2R6QQ36"/>
<protein>
    <submittedName>
        <fullName evidence="2">Trithorax group protein like</fullName>
    </submittedName>
</protein>
<dbReference type="EMBL" id="NKQK01000014">
    <property type="protein sequence ID" value="PSS12049.1"/>
    <property type="molecule type" value="Genomic_DNA"/>
</dbReference>
<organism evidence="2 3">
    <name type="scientific">Actinidia chinensis var. chinensis</name>
    <name type="common">Chinese soft-hair kiwi</name>
    <dbReference type="NCBI Taxonomy" id="1590841"/>
    <lineage>
        <taxon>Eukaryota</taxon>
        <taxon>Viridiplantae</taxon>
        <taxon>Streptophyta</taxon>
        <taxon>Embryophyta</taxon>
        <taxon>Tracheophyta</taxon>
        <taxon>Spermatophyta</taxon>
        <taxon>Magnoliopsida</taxon>
        <taxon>eudicotyledons</taxon>
        <taxon>Gunneridae</taxon>
        <taxon>Pentapetalae</taxon>
        <taxon>asterids</taxon>
        <taxon>Ericales</taxon>
        <taxon>Actinidiaceae</taxon>
        <taxon>Actinidia</taxon>
    </lineage>
</organism>
<reference evidence="3" key="2">
    <citation type="journal article" date="2018" name="BMC Genomics">
        <title>A manually annotated Actinidia chinensis var. chinensis (kiwifruit) genome highlights the challenges associated with draft genomes and gene prediction in plants.</title>
        <authorList>
            <person name="Pilkington S.M."/>
            <person name="Crowhurst R."/>
            <person name="Hilario E."/>
            <person name="Nardozza S."/>
            <person name="Fraser L."/>
            <person name="Peng Y."/>
            <person name="Gunaseelan K."/>
            <person name="Simpson R."/>
            <person name="Tahir J."/>
            <person name="Deroles S.C."/>
            <person name="Templeton K."/>
            <person name="Luo Z."/>
            <person name="Davy M."/>
            <person name="Cheng C."/>
            <person name="McNeilage M."/>
            <person name="Scaglione D."/>
            <person name="Liu Y."/>
            <person name="Zhang Q."/>
            <person name="Datson P."/>
            <person name="De Silva N."/>
            <person name="Gardiner S.E."/>
            <person name="Bassett H."/>
            <person name="Chagne D."/>
            <person name="McCallum J."/>
            <person name="Dzierzon H."/>
            <person name="Deng C."/>
            <person name="Wang Y.Y."/>
            <person name="Barron L."/>
            <person name="Manako K."/>
            <person name="Bowen J."/>
            <person name="Foster T.M."/>
            <person name="Erridge Z.A."/>
            <person name="Tiffin H."/>
            <person name="Waite C.N."/>
            <person name="Davies K.M."/>
            <person name="Grierson E.P."/>
            <person name="Laing W.A."/>
            <person name="Kirk R."/>
            <person name="Chen X."/>
            <person name="Wood M."/>
            <person name="Montefiori M."/>
            <person name="Brummell D.A."/>
            <person name="Schwinn K.E."/>
            <person name="Catanach A."/>
            <person name="Fullerton C."/>
            <person name="Li D."/>
            <person name="Meiyalaghan S."/>
            <person name="Nieuwenhuizen N."/>
            <person name="Read N."/>
            <person name="Prakash R."/>
            <person name="Hunter D."/>
            <person name="Zhang H."/>
            <person name="McKenzie M."/>
            <person name="Knabel M."/>
            <person name="Harris A."/>
            <person name="Allan A.C."/>
            <person name="Gleave A."/>
            <person name="Chen A."/>
            <person name="Janssen B.J."/>
            <person name="Plunkett B."/>
            <person name="Ampomah-Dwamena C."/>
            <person name="Voogd C."/>
            <person name="Leif D."/>
            <person name="Lafferty D."/>
            <person name="Souleyre E.J.F."/>
            <person name="Varkonyi-Gasic E."/>
            <person name="Gambi F."/>
            <person name="Hanley J."/>
            <person name="Yao J.L."/>
            <person name="Cheung J."/>
            <person name="David K.M."/>
            <person name="Warren B."/>
            <person name="Marsh K."/>
            <person name="Snowden K.C."/>
            <person name="Lin-Wang K."/>
            <person name="Brian L."/>
            <person name="Martinez-Sanchez M."/>
            <person name="Wang M."/>
            <person name="Ileperuma N."/>
            <person name="Macnee N."/>
            <person name="Campin R."/>
            <person name="McAtee P."/>
            <person name="Drummond R.S.M."/>
            <person name="Espley R.V."/>
            <person name="Ireland H.S."/>
            <person name="Wu R."/>
            <person name="Atkinson R.G."/>
            <person name="Karunairetnam S."/>
            <person name="Bulley S."/>
            <person name="Chunkath S."/>
            <person name="Hanley Z."/>
            <person name="Storey R."/>
            <person name="Thrimawithana A.H."/>
            <person name="Thomson S."/>
            <person name="David C."/>
            <person name="Testolin R."/>
            <person name="Huang H."/>
            <person name="Hellens R.P."/>
            <person name="Schaffer R.J."/>
        </authorList>
    </citation>
    <scope>NUCLEOTIDE SEQUENCE [LARGE SCALE GENOMIC DNA]</scope>
    <source>
        <strain evidence="3">cv. Red5</strain>
    </source>
</reference>
<name>A0A2R6QQ36_ACTCC</name>
<sequence>MEYRRRCMPPSPQPYPVLLILAMIFLVIGLQWFFSCEEEVESAEQNMGLVFWATPVVLLLLVRWLSSMEMSPTHRCCRTHCRHC</sequence>
<dbReference type="OMA" id="MEYRRRC"/>
<feature type="transmembrane region" description="Helical" evidence="1">
    <location>
        <begin position="15"/>
        <end position="34"/>
    </location>
</feature>
<dbReference type="PANTHER" id="PTHR33306">
    <property type="entry name" value="EXPRESSED PROTEIN-RELATED-RELATED"/>
    <property type="match status" value="1"/>
</dbReference>
<dbReference type="PANTHER" id="PTHR33306:SF7">
    <property type="entry name" value="EXPRESSED PROTEIN"/>
    <property type="match status" value="1"/>
</dbReference>
<reference evidence="2 3" key="1">
    <citation type="submission" date="2017-07" db="EMBL/GenBank/DDBJ databases">
        <title>An improved, manually edited Actinidia chinensis var. chinensis (kiwifruit) genome highlights the challenges associated with draft genomes and gene prediction in plants.</title>
        <authorList>
            <person name="Pilkington S."/>
            <person name="Crowhurst R."/>
            <person name="Hilario E."/>
            <person name="Nardozza S."/>
            <person name="Fraser L."/>
            <person name="Peng Y."/>
            <person name="Gunaseelan K."/>
            <person name="Simpson R."/>
            <person name="Tahir J."/>
            <person name="Deroles S."/>
            <person name="Templeton K."/>
            <person name="Luo Z."/>
            <person name="Davy M."/>
            <person name="Cheng C."/>
            <person name="Mcneilage M."/>
            <person name="Scaglione D."/>
            <person name="Liu Y."/>
            <person name="Zhang Q."/>
            <person name="Datson P."/>
            <person name="De Silva N."/>
            <person name="Gardiner S."/>
            <person name="Bassett H."/>
            <person name="Chagne D."/>
            <person name="Mccallum J."/>
            <person name="Dzierzon H."/>
            <person name="Deng C."/>
            <person name="Wang Y.-Y."/>
            <person name="Barron N."/>
            <person name="Manako K."/>
            <person name="Bowen J."/>
            <person name="Foster T."/>
            <person name="Erridge Z."/>
            <person name="Tiffin H."/>
            <person name="Waite C."/>
            <person name="Davies K."/>
            <person name="Grierson E."/>
            <person name="Laing W."/>
            <person name="Kirk R."/>
            <person name="Chen X."/>
            <person name="Wood M."/>
            <person name="Montefiori M."/>
            <person name="Brummell D."/>
            <person name="Schwinn K."/>
            <person name="Catanach A."/>
            <person name="Fullerton C."/>
            <person name="Li D."/>
            <person name="Meiyalaghan S."/>
            <person name="Nieuwenhuizen N."/>
            <person name="Read N."/>
            <person name="Prakash R."/>
            <person name="Hunter D."/>
            <person name="Zhang H."/>
            <person name="Mckenzie M."/>
            <person name="Knabel M."/>
            <person name="Harris A."/>
            <person name="Allan A."/>
            <person name="Chen A."/>
            <person name="Janssen B."/>
            <person name="Plunkett B."/>
            <person name="Dwamena C."/>
            <person name="Voogd C."/>
            <person name="Leif D."/>
            <person name="Lafferty D."/>
            <person name="Souleyre E."/>
            <person name="Varkonyi-Gasic E."/>
            <person name="Gambi F."/>
            <person name="Hanley J."/>
            <person name="Yao J.-L."/>
            <person name="Cheung J."/>
            <person name="David K."/>
            <person name="Warren B."/>
            <person name="Marsh K."/>
            <person name="Snowden K."/>
            <person name="Lin-Wang K."/>
            <person name="Brian L."/>
            <person name="Martinez-Sanchez M."/>
            <person name="Wang M."/>
            <person name="Ileperuma N."/>
            <person name="Macnee N."/>
            <person name="Campin R."/>
            <person name="Mcatee P."/>
            <person name="Drummond R."/>
            <person name="Espley R."/>
            <person name="Ireland H."/>
            <person name="Wu R."/>
            <person name="Atkinson R."/>
            <person name="Karunairetnam S."/>
            <person name="Bulley S."/>
            <person name="Chunkath S."/>
            <person name="Hanley Z."/>
            <person name="Storey R."/>
            <person name="Thrimawithana A."/>
            <person name="Thomson S."/>
            <person name="David C."/>
            <person name="Testolin R."/>
        </authorList>
    </citation>
    <scope>NUCLEOTIDE SEQUENCE [LARGE SCALE GENOMIC DNA]</scope>
    <source>
        <strain evidence="3">cv. Red5</strain>
        <tissue evidence="2">Young leaf</tissue>
    </source>
</reference>
<gene>
    <name evidence="2" type="ORF">CEY00_Acc16260</name>
</gene>
<dbReference type="Gramene" id="PSS12049">
    <property type="protein sequence ID" value="PSS12049"/>
    <property type="gene ID" value="CEY00_Acc16260"/>
</dbReference>
<proteinExistence type="predicted"/>
<keyword evidence="1" id="KW-0812">Transmembrane</keyword>
<dbReference type="OrthoDB" id="1921056at2759"/>